<proteinExistence type="predicted"/>
<sequence>MRKLASKLTLVGVSVAFLGGALLSPQAQAAQVAAGVPGRFIADADILAAPDGAVVGKGRSGQPVTVNCQTADGNWWNLNAPEAAGWVWQPNQVLRDWGTPNPPVC</sequence>
<comment type="caution">
    <text evidence="2">The sequence shown here is derived from an EMBL/GenBank/DDBJ whole genome shotgun (WGS) entry which is preliminary data.</text>
</comment>
<name>A0A401RB99_STRNR</name>
<feature type="signal peptide" evidence="1">
    <location>
        <begin position="1"/>
        <end position="29"/>
    </location>
</feature>
<evidence type="ECO:0000313" key="2">
    <source>
        <dbReference type="EMBL" id="GCB94894.1"/>
    </source>
</evidence>
<evidence type="ECO:0008006" key="4">
    <source>
        <dbReference type="Google" id="ProtNLM"/>
    </source>
</evidence>
<dbReference type="AlphaFoldDB" id="A0A401RB99"/>
<feature type="chain" id="PRO_5019072103" description="SH3 domain-containing protein" evidence="1">
    <location>
        <begin position="30"/>
        <end position="105"/>
    </location>
</feature>
<protein>
    <recommendedName>
        <fullName evidence="4">SH3 domain-containing protein</fullName>
    </recommendedName>
</protein>
<keyword evidence="1" id="KW-0732">Signal</keyword>
<evidence type="ECO:0000313" key="3">
    <source>
        <dbReference type="Proteomes" id="UP000288351"/>
    </source>
</evidence>
<organism evidence="2 3">
    <name type="scientific">Streptomyces noursei</name>
    <name type="common">Streptomyces albulus</name>
    <dbReference type="NCBI Taxonomy" id="1971"/>
    <lineage>
        <taxon>Bacteria</taxon>
        <taxon>Bacillati</taxon>
        <taxon>Actinomycetota</taxon>
        <taxon>Actinomycetes</taxon>
        <taxon>Kitasatosporales</taxon>
        <taxon>Streptomycetaceae</taxon>
        <taxon>Streptomyces</taxon>
    </lineage>
</organism>
<dbReference type="Proteomes" id="UP000288351">
    <property type="component" value="Unassembled WGS sequence"/>
</dbReference>
<evidence type="ECO:0000256" key="1">
    <source>
        <dbReference type="SAM" id="SignalP"/>
    </source>
</evidence>
<dbReference type="EMBL" id="BHXC01000007">
    <property type="protein sequence ID" value="GCB94894.1"/>
    <property type="molecule type" value="Genomic_DNA"/>
</dbReference>
<accession>A0A401RB99</accession>
<gene>
    <name evidence="2" type="ORF">SALB_07695</name>
</gene>
<dbReference type="RefSeq" id="WP_157955346.1">
    <property type="nucleotide sequence ID" value="NZ_CP026094.1"/>
</dbReference>
<reference evidence="2 3" key="1">
    <citation type="journal article" date="2019" name="Microbiol. Resour. Announc.">
        <title>Draft Genome Sequence of the Most Traditional epsilon-Poly-l-Lysine Producer, Streptomyces albulus NBRC14147.</title>
        <authorList>
            <person name="Yamanaka K."/>
            <person name="Hamano Y."/>
        </authorList>
    </citation>
    <scope>NUCLEOTIDE SEQUENCE [LARGE SCALE GENOMIC DNA]</scope>
    <source>
        <strain evidence="2 3">NBRC 14147</strain>
    </source>
</reference>